<reference evidence="3" key="1">
    <citation type="submission" date="2022-11" db="UniProtKB">
        <authorList>
            <consortium name="WormBaseParasite"/>
        </authorList>
    </citation>
    <scope>IDENTIFICATION</scope>
</reference>
<sequence length="153" mass="17659">MTRLLMAVTSIWRFYHRFHYAAVFLAFGFINLFIKRRRVSKVEDDILLSSAVSLAKKIRTRELTSEQVVRTCIKRCLEVNPLLNAIVEDNFERALQEAIKTDEQIESGSAAPYDEAPFFYDEAPFLGVPICMKDHFFVYGTTIYALKFGCSKK</sequence>
<proteinExistence type="predicted"/>
<evidence type="ECO:0000313" key="3">
    <source>
        <dbReference type="WBParaSite" id="nRc.2.0.1.t04976-RA"/>
    </source>
</evidence>
<dbReference type="PANTHER" id="PTHR43372:SF4">
    <property type="entry name" value="FATTY-ACID AMIDE HYDROLASE 2"/>
    <property type="match status" value="1"/>
</dbReference>
<protein>
    <submittedName>
        <fullName evidence="3">Uncharacterized protein</fullName>
    </submittedName>
</protein>
<feature type="transmembrane region" description="Helical" evidence="1">
    <location>
        <begin position="14"/>
        <end position="34"/>
    </location>
</feature>
<accession>A0A915HTW5</accession>
<dbReference type="InterPro" id="IPR052739">
    <property type="entry name" value="FAAH2"/>
</dbReference>
<dbReference type="WBParaSite" id="nRc.2.0.1.t04976-RA">
    <property type="protein sequence ID" value="nRc.2.0.1.t04976-RA"/>
    <property type="gene ID" value="nRc.2.0.1.g04976"/>
</dbReference>
<keyword evidence="1" id="KW-0472">Membrane</keyword>
<keyword evidence="2" id="KW-1185">Reference proteome</keyword>
<dbReference type="Gene3D" id="3.90.1300.10">
    <property type="entry name" value="Amidase signature (AS) domain"/>
    <property type="match status" value="1"/>
</dbReference>
<evidence type="ECO:0000256" key="1">
    <source>
        <dbReference type="SAM" id="Phobius"/>
    </source>
</evidence>
<keyword evidence="1" id="KW-0812">Transmembrane</keyword>
<dbReference type="OMA" id="AHPLANC"/>
<evidence type="ECO:0000313" key="2">
    <source>
        <dbReference type="Proteomes" id="UP000887565"/>
    </source>
</evidence>
<dbReference type="SUPFAM" id="SSF75304">
    <property type="entry name" value="Amidase signature (AS) enzymes"/>
    <property type="match status" value="1"/>
</dbReference>
<dbReference type="InterPro" id="IPR036928">
    <property type="entry name" value="AS_sf"/>
</dbReference>
<organism evidence="2 3">
    <name type="scientific">Romanomermis culicivorax</name>
    <name type="common">Nematode worm</name>
    <dbReference type="NCBI Taxonomy" id="13658"/>
    <lineage>
        <taxon>Eukaryota</taxon>
        <taxon>Metazoa</taxon>
        <taxon>Ecdysozoa</taxon>
        <taxon>Nematoda</taxon>
        <taxon>Enoplea</taxon>
        <taxon>Dorylaimia</taxon>
        <taxon>Mermithida</taxon>
        <taxon>Mermithoidea</taxon>
        <taxon>Mermithidae</taxon>
        <taxon>Romanomermis</taxon>
    </lineage>
</organism>
<dbReference type="GO" id="GO:0012505">
    <property type="term" value="C:endomembrane system"/>
    <property type="evidence" value="ECO:0007669"/>
    <property type="project" value="TreeGrafter"/>
</dbReference>
<keyword evidence="1" id="KW-1133">Transmembrane helix</keyword>
<dbReference type="PANTHER" id="PTHR43372">
    <property type="entry name" value="FATTY-ACID AMIDE HYDROLASE"/>
    <property type="match status" value="1"/>
</dbReference>
<name>A0A915HTW5_ROMCU</name>
<dbReference type="Proteomes" id="UP000887565">
    <property type="component" value="Unplaced"/>
</dbReference>
<dbReference type="AlphaFoldDB" id="A0A915HTW5"/>